<dbReference type="Proteomes" id="UP000256970">
    <property type="component" value="Unassembled WGS sequence"/>
</dbReference>
<evidence type="ECO:0000313" key="5">
    <source>
        <dbReference type="Proteomes" id="UP000256970"/>
    </source>
</evidence>
<protein>
    <submittedName>
        <fullName evidence="4">Uncharacterized protein</fullName>
    </submittedName>
</protein>
<accession>A0A383WIG3</accession>
<feature type="compositionally biased region" description="Low complexity" evidence="1">
    <location>
        <begin position="322"/>
        <end position="332"/>
    </location>
</feature>
<dbReference type="EMBL" id="FNXT01000859">
    <property type="protein sequence ID" value="SZX68442.1"/>
    <property type="molecule type" value="Genomic_DNA"/>
</dbReference>
<evidence type="ECO:0000313" key="4">
    <source>
        <dbReference type="EMBL" id="SZX77267.1"/>
    </source>
</evidence>
<dbReference type="EMBL" id="FNXT01001280">
    <property type="protein sequence ID" value="SZX77267.1"/>
    <property type="molecule type" value="Genomic_DNA"/>
</dbReference>
<feature type="compositionally biased region" description="Low complexity" evidence="1">
    <location>
        <begin position="339"/>
        <end position="361"/>
    </location>
</feature>
<evidence type="ECO:0000256" key="1">
    <source>
        <dbReference type="SAM" id="MobiDB-lite"/>
    </source>
</evidence>
<evidence type="ECO:0000313" key="2">
    <source>
        <dbReference type="EMBL" id="SZX64640.1"/>
    </source>
</evidence>
<feature type="compositionally biased region" description="Low complexity" evidence="1">
    <location>
        <begin position="262"/>
        <end position="295"/>
    </location>
</feature>
<organism evidence="4 5">
    <name type="scientific">Tetradesmus obliquus</name>
    <name type="common">Green alga</name>
    <name type="synonym">Acutodesmus obliquus</name>
    <dbReference type="NCBI Taxonomy" id="3088"/>
    <lineage>
        <taxon>Eukaryota</taxon>
        <taxon>Viridiplantae</taxon>
        <taxon>Chlorophyta</taxon>
        <taxon>core chlorophytes</taxon>
        <taxon>Chlorophyceae</taxon>
        <taxon>CS clade</taxon>
        <taxon>Sphaeropleales</taxon>
        <taxon>Scenedesmaceae</taxon>
        <taxon>Tetradesmus</taxon>
    </lineage>
</organism>
<sequence length="473" mass="49861">MPADALQEKFGGLAQCLLQGIEAGVVVCLQAIPYGMDCSKPSGMQALKKLQSYYIKLGKQGRPHPRHERLFDLLKQRVEASTPQQQQQQQPDQGPRGRQLAPLFVLGCGKQYWYSEGKQPDFLAAAVAAQNLDGIRRLIMRPGRQHQGWRLTDKFYTAGDLQEIERVVTAALVEVQHAGPRGYAAMPAAAVGAQLNACNGLAVAAAAAGGAPEAAAAAAAAGLAPAVAAAVAARLTPGVAAAAAAGPTLTEQAAASLAAATPAGAGTGTPAEAADAAAVQAEAEEQQQASSSKQAGTKRRRQQPEQQQQRRRWQQQLTPNEGQQQPGQLQDGQAEEHPQLLQQNPQQQQQQPLPTQIQQQQQPPPPAAAAAAGAAMLPDGYALRDFSSVPAVLVELPGLVRHLGAPEDLRARLEAALSLQVPAGTAQQQHGACVVDLDLVQAQQYELLRLNVEQRDVARTRSCVDGLLTMLGA</sequence>
<keyword evidence="5" id="KW-1185">Reference proteome</keyword>
<evidence type="ECO:0000313" key="3">
    <source>
        <dbReference type="EMBL" id="SZX68442.1"/>
    </source>
</evidence>
<feature type="region of interest" description="Disordered" evidence="1">
    <location>
        <begin position="262"/>
        <end position="373"/>
    </location>
</feature>
<proteinExistence type="predicted"/>
<gene>
    <name evidence="4" type="ORF">BQ4739_LOCUS17627</name>
    <name evidence="2" type="ORF">BQ4739_LOCUS5137</name>
    <name evidence="3" type="ORF">BQ4739_LOCUS8791</name>
</gene>
<dbReference type="AlphaFoldDB" id="A0A383WIG3"/>
<dbReference type="EMBL" id="FNXT01000429">
    <property type="protein sequence ID" value="SZX64640.1"/>
    <property type="molecule type" value="Genomic_DNA"/>
</dbReference>
<name>A0A383WIG3_TETOB</name>
<reference evidence="4 5" key="1">
    <citation type="submission" date="2016-10" db="EMBL/GenBank/DDBJ databases">
        <authorList>
            <person name="Cai Z."/>
        </authorList>
    </citation>
    <scope>NUCLEOTIDE SEQUENCE [LARGE SCALE GENOMIC DNA]</scope>
</reference>